<evidence type="ECO:0000256" key="1">
    <source>
        <dbReference type="SAM" id="SignalP"/>
    </source>
</evidence>
<dbReference type="OrthoDB" id="7342920at2"/>
<dbReference type="GO" id="GO:0006508">
    <property type="term" value="P:proteolysis"/>
    <property type="evidence" value="ECO:0007669"/>
    <property type="project" value="InterPro"/>
</dbReference>
<comment type="caution">
    <text evidence="3">The sequence shown here is derived from an EMBL/GenBank/DDBJ whole genome shotgun (WGS) entry which is preliminary data.</text>
</comment>
<dbReference type="GO" id="GO:0005737">
    <property type="term" value="C:cytoplasm"/>
    <property type="evidence" value="ECO:0007669"/>
    <property type="project" value="TreeGrafter"/>
</dbReference>
<name>A0A4V2WMV9_9BACT</name>
<dbReference type="InterPro" id="IPR029030">
    <property type="entry name" value="Caspase-like_dom_sf"/>
</dbReference>
<keyword evidence="1" id="KW-0732">Signal</keyword>
<dbReference type="AlphaFoldDB" id="A0A4V2WMV9"/>
<feature type="signal peptide" evidence="1">
    <location>
        <begin position="1"/>
        <end position="19"/>
    </location>
</feature>
<sequence>MRILILAAALLFNAAMASAGDGPERPAGRSPHAPGIISSSRIITVHRDNYARYLNGQRPDSAIAYLVRSKKGSSGSDAKANSDTLDRQLHQKNILYFRCFYRNGPALRRFVDLSPGGALQKEVALQDTLAMQLEIRQYYPQGALRSTGGYKYLDSLNLVGTSVRPWYAPGAELQRAGKEMRYHLNGRPQLELDYMDGKRRDGVYTDWDDEGAVKATYEFRDGKLVAVKRLQPIGSSERKAFLFGQDLYEGPKGRKEKDWLMDLNGCYNDITKLKATLEQSAGFEARNVLMTGGEDATRAFLLRAFDRFVSSLNRGDKVFLHFSSSGFLTRDDAGLHFYIPCRDIWKYTLERPDSGAISQAELLAFLNRVQRKVGRQGQVLLSLDACHAGVFLSDSANVGSVATNAGLSLRGEQRNFLFDFIQKVETPSAILSATTREGYSMETRGPDGKTYGLYSYYLAEALSDPTMSDLNELFRTVSDSIQKKQTSQQPGFLARGPMRLFEAGAVTGSDAVSLPALRPSGNTFNLSVGISQYPRSEKAGLSFANARSDAESYHRYFGEQFARLNGDSAGGARTVLLQDEQATKEEIICFINEAISSTRPNDYFVFNFSGYCRQLTDSAGKKQTWFVPYGLTNIGSDAEIREKGISLSQLKELLQLIPANNQLFISEAGATPDFQREFIQALIETSPTIAGLSKKNRVFLVPKTSGADNCPCKSVVLQQGPLNHYITSLPEGLNIYGLFADSLNTEAIRFALAKAEVECDYFRTGYFDIFFERDFIRQMKLFLPEEVMQSRGIGIKEKERKELVARIGRRVAFIVGTNEYAAATQWTRLANPVADARAMADVLARNFGFDTILLLDKPADSIYSRLLQLAQTLQPSDQLLIYVGGHGDFDERLFDDGFIVTADSKPLTEDPFRNTYVQYSKLSRLINRLPPMQILTVLDVCFGGTFDERVARNKARGGYDDLSNAAFLQDKLKKRTRLYLTSGSKNVVPDGYAGRHSPFALRLLEAFETRGGTERMLTASALYQFVQKLPSKPMLGSFGDDEVGSEFVLVGR</sequence>
<dbReference type="GO" id="GO:0004197">
    <property type="term" value="F:cysteine-type endopeptidase activity"/>
    <property type="evidence" value="ECO:0007669"/>
    <property type="project" value="InterPro"/>
</dbReference>
<evidence type="ECO:0000259" key="2">
    <source>
        <dbReference type="Pfam" id="PF00656"/>
    </source>
</evidence>
<accession>A0A4V2WMV9</accession>
<dbReference type="SUPFAM" id="SSF52129">
    <property type="entry name" value="Caspase-like"/>
    <property type="match status" value="1"/>
</dbReference>
<keyword evidence="4" id="KW-1185">Reference proteome</keyword>
<dbReference type="EMBL" id="SKFH01000008">
    <property type="protein sequence ID" value="TCZ73152.1"/>
    <property type="molecule type" value="Genomic_DNA"/>
</dbReference>
<dbReference type="InterPro" id="IPR050452">
    <property type="entry name" value="Metacaspase"/>
</dbReference>
<dbReference type="Proteomes" id="UP000295164">
    <property type="component" value="Unassembled WGS sequence"/>
</dbReference>
<gene>
    <name evidence="3" type="ORF">E0486_07310</name>
</gene>
<proteinExistence type="predicted"/>
<dbReference type="PANTHER" id="PTHR48104:SF30">
    <property type="entry name" value="METACASPASE-1"/>
    <property type="match status" value="1"/>
</dbReference>
<evidence type="ECO:0000313" key="3">
    <source>
        <dbReference type="EMBL" id="TCZ73152.1"/>
    </source>
</evidence>
<feature type="domain" description="Peptidase C14 caspase" evidence="2">
    <location>
        <begin position="238"/>
        <end position="494"/>
    </location>
</feature>
<feature type="domain" description="Peptidase C14 caspase" evidence="2">
    <location>
        <begin position="809"/>
        <end position="1012"/>
    </location>
</feature>
<dbReference type="Pfam" id="PF00656">
    <property type="entry name" value="Peptidase_C14"/>
    <property type="match status" value="2"/>
</dbReference>
<organism evidence="3 4">
    <name type="scientific">Flaviaesturariibacter aridisoli</name>
    <dbReference type="NCBI Taxonomy" id="2545761"/>
    <lineage>
        <taxon>Bacteria</taxon>
        <taxon>Pseudomonadati</taxon>
        <taxon>Bacteroidota</taxon>
        <taxon>Chitinophagia</taxon>
        <taxon>Chitinophagales</taxon>
        <taxon>Chitinophagaceae</taxon>
        <taxon>Flaviaestuariibacter</taxon>
    </lineage>
</organism>
<dbReference type="PANTHER" id="PTHR48104">
    <property type="entry name" value="METACASPASE-4"/>
    <property type="match status" value="1"/>
</dbReference>
<dbReference type="InterPro" id="IPR011600">
    <property type="entry name" value="Pept_C14_caspase"/>
</dbReference>
<protein>
    <recommendedName>
        <fullName evidence="2">Peptidase C14 caspase domain-containing protein</fullName>
    </recommendedName>
</protein>
<dbReference type="Gene3D" id="3.40.50.1460">
    <property type="match status" value="3"/>
</dbReference>
<dbReference type="RefSeq" id="WP_131851497.1">
    <property type="nucleotide sequence ID" value="NZ_SKFH01000008.1"/>
</dbReference>
<reference evidence="3 4" key="1">
    <citation type="submission" date="2019-03" db="EMBL/GenBank/DDBJ databases">
        <authorList>
            <person name="Kim M.K.M."/>
        </authorList>
    </citation>
    <scope>NUCLEOTIDE SEQUENCE [LARGE SCALE GENOMIC DNA]</scope>
    <source>
        <strain evidence="3 4">17J68-15</strain>
    </source>
</reference>
<feature type="chain" id="PRO_5020869508" description="Peptidase C14 caspase domain-containing protein" evidence="1">
    <location>
        <begin position="20"/>
        <end position="1052"/>
    </location>
</feature>
<evidence type="ECO:0000313" key="4">
    <source>
        <dbReference type="Proteomes" id="UP000295164"/>
    </source>
</evidence>